<keyword evidence="9 10" id="KW-0804">Transcription</keyword>
<dbReference type="InterPro" id="IPR015111">
    <property type="entry name" value="Regulatory_HutP"/>
</dbReference>
<dbReference type="AlphaFoldDB" id="A0A4Q0VST9"/>
<evidence type="ECO:0000256" key="10">
    <source>
        <dbReference type="HAMAP-Rule" id="MF_00779"/>
    </source>
</evidence>
<dbReference type="CDD" id="cd11640">
    <property type="entry name" value="HutP"/>
    <property type="match status" value="1"/>
</dbReference>
<dbReference type="InterPro" id="IPR036482">
    <property type="entry name" value="Regulatory_HutP_sf"/>
</dbReference>
<dbReference type="Pfam" id="PF09021">
    <property type="entry name" value="HutP"/>
    <property type="match status" value="1"/>
</dbReference>
<dbReference type="GO" id="GO:0010628">
    <property type="term" value="P:positive regulation of gene expression"/>
    <property type="evidence" value="ECO:0007669"/>
    <property type="project" value="UniProtKB-UniRule"/>
</dbReference>
<evidence type="ECO:0000256" key="7">
    <source>
        <dbReference type="ARBA" id="ARBA00023015"/>
    </source>
</evidence>
<dbReference type="SUPFAM" id="SSF111064">
    <property type="entry name" value="Hut operon positive regulatory protein HutP"/>
    <property type="match status" value="1"/>
</dbReference>
<dbReference type="Gene3D" id="3.40.1510.10">
    <property type="entry name" value="Hut operon regulatory protein HutP"/>
    <property type="match status" value="1"/>
</dbReference>
<keyword evidence="7 10" id="KW-0805">Transcription regulation</keyword>
<keyword evidence="12" id="KW-1185">Reference proteome</keyword>
<comment type="function">
    <text evidence="1 10">Antiterminator that binds to cis-acting regulatory sequences on the mRNA in the presence of histidine, thereby suppressing transcription termination and activating the hut operon for histidine utilization.</text>
</comment>
<evidence type="ECO:0000256" key="8">
    <source>
        <dbReference type="ARBA" id="ARBA00023159"/>
    </source>
</evidence>
<keyword evidence="6 10" id="KW-0694">RNA-binding</keyword>
<dbReference type="HAMAP" id="MF_00779">
    <property type="entry name" value="HutP"/>
    <property type="match status" value="1"/>
</dbReference>
<evidence type="ECO:0000256" key="1">
    <source>
        <dbReference type="ARBA" id="ARBA00002945"/>
    </source>
</evidence>
<dbReference type="GO" id="GO:0003729">
    <property type="term" value="F:mRNA binding"/>
    <property type="evidence" value="ECO:0007669"/>
    <property type="project" value="UniProtKB-UniRule"/>
</dbReference>
<dbReference type="EMBL" id="QOUX01000039">
    <property type="protein sequence ID" value="RXJ00279.1"/>
    <property type="molecule type" value="Genomic_DNA"/>
</dbReference>
<reference evidence="11 12" key="1">
    <citation type="journal article" date="2019" name="Int. J. Syst. Evol. Microbiol.">
        <title>Anaerobacillus alkaliphilus sp. nov., a novel alkaliphilic and moderately halophilic bacterium.</title>
        <authorList>
            <person name="Borsodi A.K."/>
            <person name="Aszalos J.M."/>
            <person name="Bihari P."/>
            <person name="Nagy I."/>
            <person name="Schumann P."/>
            <person name="Sproer C."/>
            <person name="Kovacs A.L."/>
            <person name="Boka K."/>
            <person name="Dobosy P."/>
            <person name="Ovari M."/>
            <person name="Szili-Kovacs T."/>
            <person name="Toth E."/>
        </authorList>
    </citation>
    <scope>NUCLEOTIDE SEQUENCE [LARGE SCALE GENOMIC DNA]</scope>
    <source>
        <strain evidence="11 12">B16-10</strain>
    </source>
</reference>
<evidence type="ECO:0000256" key="3">
    <source>
        <dbReference type="ARBA" id="ARBA00011643"/>
    </source>
</evidence>
<evidence type="ECO:0000256" key="2">
    <source>
        <dbReference type="ARBA" id="ARBA00009992"/>
    </source>
</evidence>
<keyword evidence="8 10" id="KW-0010">Activator</keyword>
<gene>
    <name evidence="10 11" type="primary">hutP</name>
    <name evidence="11" type="ORF">DS745_12150</name>
</gene>
<evidence type="ECO:0000313" key="11">
    <source>
        <dbReference type="EMBL" id="RXJ00279.1"/>
    </source>
</evidence>
<comment type="subunit">
    <text evidence="3 10">Homohexamer.</text>
</comment>
<keyword evidence="5 10" id="KW-0369">Histidine metabolism</keyword>
<proteinExistence type="inferred from homology"/>
<name>A0A4Q0VST9_9BACI</name>
<dbReference type="GO" id="GO:0006547">
    <property type="term" value="P:L-histidine metabolic process"/>
    <property type="evidence" value="ECO:0007669"/>
    <property type="project" value="UniProtKB-UniRule"/>
</dbReference>
<dbReference type="Proteomes" id="UP000290649">
    <property type="component" value="Unassembled WGS sequence"/>
</dbReference>
<protein>
    <recommendedName>
        <fullName evidence="4 10">Hut operon positive regulatory protein</fullName>
    </recommendedName>
</protein>
<organism evidence="11 12">
    <name type="scientific">Anaerobacillus alkaliphilus</name>
    <dbReference type="NCBI Taxonomy" id="1548597"/>
    <lineage>
        <taxon>Bacteria</taxon>
        <taxon>Bacillati</taxon>
        <taxon>Bacillota</taxon>
        <taxon>Bacilli</taxon>
        <taxon>Bacillales</taxon>
        <taxon>Bacillaceae</taxon>
        <taxon>Anaerobacillus</taxon>
    </lineage>
</organism>
<accession>A0A4Q0VST9</accession>
<evidence type="ECO:0000256" key="9">
    <source>
        <dbReference type="ARBA" id="ARBA00023163"/>
    </source>
</evidence>
<sequence length="155" mass="16858">MRELLRMTTFSKDRQIGRLAIMLLLSEHDQAEQQKMISDLGWLGCTGKVGSMDTNKVVAAIETAAKKNGVIKSDVYRESHALYHAIMEALSGVTRGQVQIGSVLRTVGLSFSILRGNPYESEAEGDWLAVCLYGTIGAPVKGSEHETIGLGINHI</sequence>
<evidence type="ECO:0000313" key="12">
    <source>
        <dbReference type="Proteomes" id="UP000290649"/>
    </source>
</evidence>
<comment type="caution">
    <text evidence="11">The sequence shown here is derived from an EMBL/GenBank/DDBJ whole genome shotgun (WGS) entry which is preliminary data.</text>
</comment>
<evidence type="ECO:0000256" key="6">
    <source>
        <dbReference type="ARBA" id="ARBA00022884"/>
    </source>
</evidence>
<dbReference type="RefSeq" id="WP_277750920.1">
    <property type="nucleotide sequence ID" value="NZ_QOUX01000039.1"/>
</dbReference>
<comment type="similarity">
    <text evidence="2 10">Belongs to the HutP family.</text>
</comment>
<evidence type="ECO:0000256" key="4">
    <source>
        <dbReference type="ARBA" id="ARBA00019377"/>
    </source>
</evidence>
<dbReference type="NCBIfam" id="NF002838">
    <property type="entry name" value="PRK03065.1"/>
    <property type="match status" value="1"/>
</dbReference>
<evidence type="ECO:0000256" key="5">
    <source>
        <dbReference type="ARBA" id="ARBA00022808"/>
    </source>
</evidence>
<dbReference type="InterPro" id="IPR023552">
    <property type="entry name" value="Regulatory_HutP_bacillales"/>
</dbReference>